<keyword evidence="5" id="KW-1185">Reference proteome</keyword>
<evidence type="ECO:0000313" key="5">
    <source>
        <dbReference type="Proteomes" id="UP000790580"/>
    </source>
</evidence>
<evidence type="ECO:0000259" key="3">
    <source>
        <dbReference type="PROSITE" id="PS51462"/>
    </source>
</evidence>
<dbReference type="Gene3D" id="3.90.79.10">
    <property type="entry name" value="Nucleoside Triphosphate Pyrophosphohydrolase"/>
    <property type="match status" value="1"/>
</dbReference>
<dbReference type="Gene3D" id="6.10.250.1120">
    <property type="match status" value="1"/>
</dbReference>
<name>A0ABS6JVX0_9BACI</name>
<evidence type="ECO:0000256" key="2">
    <source>
        <dbReference type="ARBA" id="ARBA00022801"/>
    </source>
</evidence>
<accession>A0ABS6JVX0</accession>
<dbReference type="RefSeq" id="WP_088076980.1">
    <property type="nucleotide sequence ID" value="NZ_JAHQCR010000059.1"/>
</dbReference>
<dbReference type="Proteomes" id="UP000790580">
    <property type="component" value="Unassembled WGS sequence"/>
</dbReference>
<organism evidence="4 5">
    <name type="scientific">Evansella alkalicola</name>
    <dbReference type="NCBI Taxonomy" id="745819"/>
    <lineage>
        <taxon>Bacteria</taxon>
        <taxon>Bacillati</taxon>
        <taxon>Bacillota</taxon>
        <taxon>Bacilli</taxon>
        <taxon>Bacillales</taxon>
        <taxon>Bacillaceae</taxon>
        <taxon>Evansella</taxon>
    </lineage>
</organism>
<comment type="cofactor">
    <cofactor evidence="1">
        <name>Mg(2+)</name>
        <dbReference type="ChEBI" id="CHEBI:18420"/>
    </cofactor>
</comment>
<dbReference type="InterPro" id="IPR059176">
    <property type="entry name" value="UDP-X_N"/>
</dbReference>
<dbReference type="Pfam" id="PF00293">
    <property type="entry name" value="NUDIX"/>
    <property type="match status" value="1"/>
</dbReference>
<dbReference type="SUPFAM" id="SSF55811">
    <property type="entry name" value="Nudix"/>
    <property type="match status" value="1"/>
</dbReference>
<reference evidence="4 5" key="1">
    <citation type="submission" date="2021-06" db="EMBL/GenBank/DDBJ databases">
        <title>Bacillus sp. RD4P76, an endophyte from a halophyte.</title>
        <authorList>
            <person name="Sun J.-Q."/>
        </authorList>
    </citation>
    <scope>NUCLEOTIDE SEQUENCE [LARGE SCALE GENOMIC DNA]</scope>
    <source>
        <strain evidence="4 5">JCM 17098</strain>
    </source>
</reference>
<evidence type="ECO:0000256" key="1">
    <source>
        <dbReference type="ARBA" id="ARBA00001946"/>
    </source>
</evidence>
<dbReference type="CDD" id="cd04672">
    <property type="entry name" value="NUDIX_CDP-Chase_like"/>
    <property type="match status" value="1"/>
</dbReference>
<dbReference type="PROSITE" id="PS51462">
    <property type="entry name" value="NUDIX"/>
    <property type="match status" value="1"/>
</dbReference>
<dbReference type="InterPro" id="IPR015797">
    <property type="entry name" value="NUDIX_hydrolase-like_dom_sf"/>
</dbReference>
<keyword evidence="2 4" id="KW-0378">Hydrolase</keyword>
<dbReference type="EMBL" id="JAHQCR010000059">
    <property type="protein sequence ID" value="MBU9722738.1"/>
    <property type="molecule type" value="Genomic_DNA"/>
</dbReference>
<dbReference type="PANTHER" id="PTHR43046:SF16">
    <property type="entry name" value="ADP-RIBOSE PYROPHOSPHATASE YJHB-RELATED"/>
    <property type="match status" value="1"/>
</dbReference>
<protein>
    <submittedName>
        <fullName evidence="4">NUDIX hydrolase</fullName>
    </submittedName>
</protein>
<dbReference type="InterPro" id="IPR000086">
    <property type="entry name" value="NUDIX_hydrolase_dom"/>
</dbReference>
<dbReference type="GO" id="GO:0016787">
    <property type="term" value="F:hydrolase activity"/>
    <property type="evidence" value="ECO:0007669"/>
    <property type="project" value="UniProtKB-KW"/>
</dbReference>
<gene>
    <name evidence="4" type="ORF">KS407_15075</name>
</gene>
<dbReference type="PANTHER" id="PTHR43046">
    <property type="entry name" value="GDP-MANNOSE MANNOSYL HYDROLASE"/>
    <property type="match status" value="1"/>
</dbReference>
<feature type="domain" description="Nudix hydrolase" evidence="3">
    <location>
        <begin position="72"/>
        <end position="198"/>
    </location>
</feature>
<dbReference type="Pfam" id="PF12535">
    <property type="entry name" value="Nudix_N"/>
    <property type="match status" value="1"/>
</dbReference>
<proteinExistence type="predicted"/>
<comment type="caution">
    <text evidence="4">The sequence shown here is derived from an EMBL/GenBank/DDBJ whole genome shotgun (WGS) entry which is preliminary data.</text>
</comment>
<evidence type="ECO:0000313" key="4">
    <source>
        <dbReference type="EMBL" id="MBU9722738.1"/>
    </source>
</evidence>
<sequence>MKESLSQNDKWLEWAKRIQSLSQAGLTFSRDTFDLERYEELRKISTEIMAEYTDLELTKIKDLFANEEGYQTPKVDVRGVVFKDNQILLVREKIDDKWSLPGGFCDVGLSPTENVVKEIEEEAGYEVVPAKFLAILDMHKHPHPPQPYHYYKLFIQCNIVGGEAMSGVETYDIDFFSENNLPKLSLGRNTVSQIKMLFEFLKDPRKETIFD</sequence>